<dbReference type="EMBL" id="JAAGAX010000002">
    <property type="protein sequence ID" value="KAF2322463.1"/>
    <property type="molecule type" value="Genomic_DNA"/>
</dbReference>
<evidence type="ECO:0000313" key="6">
    <source>
        <dbReference type="Proteomes" id="UP000467840"/>
    </source>
</evidence>
<evidence type="ECO:0000256" key="1">
    <source>
        <dbReference type="ARBA" id="ARBA00010746"/>
    </source>
</evidence>
<comment type="function">
    <text evidence="4">Dirigent proteins impart stereoselectivity on the phenoxy radical-coupling reaction, yielding optically active lignans from two molecules of coniferyl alcohol in the biosynthesis of lignans, flavonolignans, and alkaloids and thus plays a central role in plant secondary metabolism.</text>
</comment>
<dbReference type="InterPro" id="IPR044859">
    <property type="entry name" value="Allene_oxi_cyc_Dirigent"/>
</dbReference>
<dbReference type="GO" id="GO:0009699">
    <property type="term" value="P:phenylpropanoid biosynthetic process"/>
    <property type="evidence" value="ECO:0007669"/>
    <property type="project" value="UniProtKB-ARBA"/>
</dbReference>
<dbReference type="AlphaFoldDB" id="A0A6A6NCV3"/>
<keyword evidence="6" id="KW-1185">Reference proteome</keyword>
<dbReference type="PANTHER" id="PTHR21495">
    <property type="entry name" value="NUCLEOPORIN-RELATED"/>
    <property type="match status" value="1"/>
</dbReference>
<comment type="subcellular location">
    <subcellularLocation>
        <location evidence="4">Secreted</location>
        <location evidence="4">Extracellular space</location>
        <location evidence="4">Apoplast</location>
    </subcellularLocation>
</comment>
<dbReference type="Gene3D" id="2.40.480.10">
    <property type="entry name" value="Allene oxide cyclase-like"/>
    <property type="match status" value="2"/>
</dbReference>
<reference evidence="5 6" key="1">
    <citation type="journal article" date="2020" name="Mol. Plant">
        <title>The Chromosome-Based Rubber Tree Genome Provides New Insights into Spurge Genome Evolution and Rubber Biosynthesis.</title>
        <authorList>
            <person name="Liu J."/>
            <person name="Shi C."/>
            <person name="Shi C.C."/>
            <person name="Li W."/>
            <person name="Zhang Q.J."/>
            <person name="Zhang Y."/>
            <person name="Li K."/>
            <person name="Lu H.F."/>
            <person name="Shi C."/>
            <person name="Zhu S.T."/>
            <person name="Xiao Z.Y."/>
            <person name="Nan H."/>
            <person name="Yue Y."/>
            <person name="Zhu X.G."/>
            <person name="Wu Y."/>
            <person name="Hong X.N."/>
            <person name="Fan G.Y."/>
            <person name="Tong Y."/>
            <person name="Zhang D."/>
            <person name="Mao C.L."/>
            <person name="Liu Y.L."/>
            <person name="Hao S.J."/>
            <person name="Liu W.Q."/>
            <person name="Lv M.Q."/>
            <person name="Zhang H.B."/>
            <person name="Liu Y."/>
            <person name="Hu-Tang G.R."/>
            <person name="Wang J.P."/>
            <person name="Wang J.H."/>
            <person name="Sun Y.H."/>
            <person name="Ni S.B."/>
            <person name="Chen W.B."/>
            <person name="Zhang X.C."/>
            <person name="Jiao Y.N."/>
            <person name="Eichler E.E."/>
            <person name="Li G.H."/>
            <person name="Liu X."/>
            <person name="Gao L.Z."/>
        </authorList>
    </citation>
    <scope>NUCLEOTIDE SEQUENCE [LARGE SCALE GENOMIC DNA]</scope>
    <source>
        <strain evidence="6">cv. GT1</strain>
        <tissue evidence="5">Leaf</tissue>
    </source>
</reference>
<comment type="caution">
    <text evidence="5">The sequence shown here is derived from an EMBL/GenBank/DDBJ whole genome shotgun (WGS) entry which is preliminary data.</text>
</comment>
<keyword evidence="4" id="KW-0052">Apoplast</keyword>
<sequence>MMMDDPLTEGPQITSKMIGKAQGLYAMAAQNDLSLLMVVNYVFTEGIYKGSSISILGRNHIFDDIREMPIVGGSGAFRLAHGYALAHTVQIDMETGDAIVEYNVYVERSRRELSLHLCLVKALPCSGLAQGESVKRVESYFRWVGNKETWSSKPLSASASVSTPWGGWRYCMGGFTVLDSGFGSCKGVEMGLCLCSLNGKFSEQFPLAISTKRMEKMTRLNFYFHDVLSGSSPTAILIAGPSSKMANKFGSTFMIDDPLTEGPEPTSKLVGRAQGMYSLASQHDIGLLMVMDFAFVEGMYNGSTLSILGRNPVLNTVREMPIVGGSGLFRYARGYALARTVSADQKTGNAVVEYNISVVHF</sequence>
<organism evidence="5 6">
    <name type="scientific">Hevea brasiliensis</name>
    <name type="common">Para rubber tree</name>
    <name type="synonym">Siphonia brasiliensis</name>
    <dbReference type="NCBI Taxonomy" id="3981"/>
    <lineage>
        <taxon>Eukaryota</taxon>
        <taxon>Viridiplantae</taxon>
        <taxon>Streptophyta</taxon>
        <taxon>Embryophyta</taxon>
        <taxon>Tracheophyta</taxon>
        <taxon>Spermatophyta</taxon>
        <taxon>Magnoliopsida</taxon>
        <taxon>eudicotyledons</taxon>
        <taxon>Gunneridae</taxon>
        <taxon>Pentapetalae</taxon>
        <taxon>rosids</taxon>
        <taxon>fabids</taxon>
        <taxon>Malpighiales</taxon>
        <taxon>Euphorbiaceae</taxon>
        <taxon>Crotonoideae</taxon>
        <taxon>Micrandreae</taxon>
        <taxon>Hevea</taxon>
    </lineage>
</organism>
<evidence type="ECO:0000256" key="3">
    <source>
        <dbReference type="ARBA" id="ARBA00022525"/>
    </source>
</evidence>
<comment type="similarity">
    <text evidence="1 4">Belongs to the plant dirigent protein family.</text>
</comment>
<name>A0A6A6NCV3_HEVBR</name>
<dbReference type="GO" id="GO:0048046">
    <property type="term" value="C:apoplast"/>
    <property type="evidence" value="ECO:0007669"/>
    <property type="project" value="UniProtKB-SubCell"/>
</dbReference>
<evidence type="ECO:0000313" key="5">
    <source>
        <dbReference type="EMBL" id="KAF2322463.1"/>
    </source>
</evidence>
<accession>A0A6A6NCV3</accession>
<dbReference type="Proteomes" id="UP000467840">
    <property type="component" value="Chromosome 11"/>
</dbReference>
<gene>
    <name evidence="5" type="ORF">GH714_017181</name>
</gene>
<proteinExistence type="inferred from homology"/>
<evidence type="ECO:0000256" key="2">
    <source>
        <dbReference type="ARBA" id="ARBA00011738"/>
    </source>
</evidence>
<evidence type="ECO:0000256" key="4">
    <source>
        <dbReference type="RuleBase" id="RU363099"/>
    </source>
</evidence>
<dbReference type="Pfam" id="PF03018">
    <property type="entry name" value="Dirigent"/>
    <property type="match status" value="2"/>
</dbReference>
<protein>
    <recommendedName>
        <fullName evidence="4">Dirigent protein</fullName>
    </recommendedName>
</protein>
<keyword evidence="3 4" id="KW-0964">Secreted</keyword>
<dbReference type="InterPro" id="IPR004265">
    <property type="entry name" value="Dirigent"/>
</dbReference>
<comment type="subunit">
    <text evidence="2 4">Homodimer.</text>
</comment>